<evidence type="ECO:0000313" key="3">
    <source>
        <dbReference type="Proteomes" id="UP000188273"/>
    </source>
</evidence>
<feature type="transmembrane region" description="Helical" evidence="1">
    <location>
        <begin position="55"/>
        <end position="77"/>
    </location>
</feature>
<sequence>MRNIRIIALNTFSQLIRMKVAVIVILLLLALIPFMAVQAVGDGTLLGKLQTFSSYGVSLVSLLLCMLTITLSCYALSSDIKNKQIFSIATKPVQRYEILLGKFGGVMFVNLLFLAVFGSILYFLTVSLPKYTETDSQELQQVEDEFFNARTGITPEIDEVSFREEARKEYSRLRSEGQVPQDKTMREYINEYVNQKKYQAVSVAAGEMKDWTFKDLKPQDKQNGFIYLRFKYEASTPPPDNMIAGRWLIGDKRQLEQAKKTQTPIYDSYVRKDAVKTFHEIKIPAAVVPEDGQLTVEFQNLYFNNTTVIPREIELLYKSGSFGMNYFKANLLILIRLVFLTAMGVFLTTWLSFPVAIFVSLVVYFTGMVNGFIVGAIDSLTQGIGLIYMFTVKPLLHLLPSFDGESNPSGKILSARMIGSLFLLEKTGITIILKSGGLLAAGALVFNRRELAKVTV</sequence>
<dbReference type="Proteomes" id="UP000188273">
    <property type="component" value="Chromosome"/>
</dbReference>
<gene>
    <name evidence="2" type="ORF">L21SP3_00525</name>
</gene>
<feature type="transmembrane region" description="Helical" evidence="1">
    <location>
        <begin position="427"/>
        <end position="446"/>
    </location>
</feature>
<feature type="transmembrane region" description="Helical" evidence="1">
    <location>
        <begin position="337"/>
        <end position="365"/>
    </location>
</feature>
<keyword evidence="1" id="KW-1133">Transmembrane helix</keyword>
<feature type="transmembrane region" description="Helical" evidence="1">
    <location>
        <begin position="372"/>
        <end position="391"/>
    </location>
</feature>
<keyword evidence="1" id="KW-0472">Membrane</keyword>
<evidence type="ECO:0000256" key="1">
    <source>
        <dbReference type="SAM" id="Phobius"/>
    </source>
</evidence>
<keyword evidence="1" id="KW-0812">Transmembrane</keyword>
<reference evidence="3" key="1">
    <citation type="submission" date="2017-02" db="EMBL/GenBank/DDBJ databases">
        <title>Comparative genomics and description of representatives of a novel lineage of planctomycetes thriving in anoxic sediments.</title>
        <authorList>
            <person name="Spring S."/>
            <person name="Bunk B."/>
            <person name="Sproer C."/>
            <person name="Klenk H.-P."/>
        </authorList>
    </citation>
    <scope>NUCLEOTIDE SEQUENCE [LARGE SCALE GENOMIC DNA]</scope>
    <source>
        <strain evidence="3">L21-RPul-D3</strain>
    </source>
</reference>
<protein>
    <submittedName>
        <fullName evidence="2">ABC-type transport system involved in multi-copper enzyme maturation, permease component</fullName>
    </submittedName>
</protein>
<dbReference type="AlphaFoldDB" id="A0A1Q2HNA9"/>
<feature type="transmembrane region" description="Helical" evidence="1">
    <location>
        <begin position="98"/>
        <end position="124"/>
    </location>
</feature>
<dbReference type="PANTHER" id="PTHR43471:SF10">
    <property type="entry name" value="SLL1107 PROTEIN"/>
    <property type="match status" value="1"/>
</dbReference>
<name>A0A1Q2HNA9_9BACT</name>
<dbReference type="KEGG" id="pbu:L21SP3_00525"/>
<keyword evidence="3" id="KW-1185">Reference proteome</keyword>
<proteinExistence type="predicted"/>
<organism evidence="2 3">
    <name type="scientific">Sedimentisphaera cyanobacteriorum</name>
    <dbReference type="NCBI Taxonomy" id="1940790"/>
    <lineage>
        <taxon>Bacteria</taxon>
        <taxon>Pseudomonadati</taxon>
        <taxon>Planctomycetota</taxon>
        <taxon>Phycisphaerae</taxon>
        <taxon>Sedimentisphaerales</taxon>
        <taxon>Sedimentisphaeraceae</taxon>
        <taxon>Sedimentisphaera</taxon>
    </lineage>
</organism>
<dbReference type="EMBL" id="CP019633">
    <property type="protein sequence ID" value="AQQ08735.1"/>
    <property type="molecule type" value="Genomic_DNA"/>
</dbReference>
<dbReference type="STRING" id="1940790.L21SP3_00525"/>
<evidence type="ECO:0000313" key="2">
    <source>
        <dbReference type="EMBL" id="AQQ08735.1"/>
    </source>
</evidence>
<dbReference type="PANTHER" id="PTHR43471">
    <property type="entry name" value="ABC TRANSPORTER PERMEASE"/>
    <property type="match status" value="1"/>
</dbReference>
<accession>A0A1Q2HNA9</accession>